<reference evidence="1 2" key="1">
    <citation type="submission" date="2016-12" db="EMBL/GenBank/DDBJ databases">
        <title>The genomes of Aspergillus section Nigri reveals drivers in fungal speciation.</title>
        <authorList>
            <consortium name="DOE Joint Genome Institute"/>
            <person name="Vesth T.C."/>
            <person name="Nybo J."/>
            <person name="Theobald S."/>
            <person name="Brandl J."/>
            <person name="Frisvad J.C."/>
            <person name="Nielsen K.F."/>
            <person name="Lyhne E.K."/>
            <person name="Kogle M.E."/>
            <person name="Kuo A."/>
            <person name="Riley R."/>
            <person name="Clum A."/>
            <person name="Nolan M."/>
            <person name="Lipzen A."/>
            <person name="Salamov A."/>
            <person name="Henrissat B."/>
            <person name="Wiebenga A."/>
            <person name="De Vries R.P."/>
            <person name="Grigoriev I.V."/>
            <person name="Mortensen U.H."/>
            <person name="Andersen M.R."/>
            <person name="Baker S.E."/>
        </authorList>
    </citation>
    <scope>NUCLEOTIDE SEQUENCE [LARGE SCALE GENOMIC DNA]</scope>
    <source>
        <strain evidence="1 2">CBS 117.55</strain>
    </source>
</reference>
<dbReference type="AlphaFoldDB" id="A0A317WKS5"/>
<dbReference type="EMBL" id="MSFL01000007">
    <property type="protein sequence ID" value="PWY86665.1"/>
    <property type="molecule type" value="Genomic_DNA"/>
</dbReference>
<evidence type="ECO:0000313" key="2">
    <source>
        <dbReference type="Proteomes" id="UP000247233"/>
    </source>
</evidence>
<keyword evidence="2" id="KW-1185">Reference proteome</keyword>
<proteinExistence type="predicted"/>
<sequence length="358" mass="41809">MHHICWICGWYLDGSAFPEALEKGKSRGWSWNPFRTRKMFFRSFHEQWTSHARAFVAGTRPSTHRYPLTWLHLFRAIIYSRDDNQLYKRGYHLSGVGYYPGAVNDRMMYVPRDPEATLLGALWHDKATVAAMTPDPITEFGASESCRLQCVLVHSRCWDFVQRQTGPAGGLDLELLVKGLMVLRPQWNSSAKPKPADPKMFPDHRPDEKGNLRGILEADPVYNDNVRCALLASIRFSTVCRRRFPLRHIFRERFGVPIEIIYEICDFLELADIHHLLLAFEERLPVTYWEKYVPFHLIFETEGLEMDADSIMGFAVKYHGRWMERERISILNRRRRSLIWSYLERRMALAASEASRAG</sequence>
<protein>
    <submittedName>
        <fullName evidence="1">Uncharacterized protein</fullName>
    </submittedName>
</protein>
<dbReference type="GeneID" id="37070142"/>
<organism evidence="1 2">
    <name type="scientific">Aspergillus heteromorphus CBS 117.55</name>
    <dbReference type="NCBI Taxonomy" id="1448321"/>
    <lineage>
        <taxon>Eukaryota</taxon>
        <taxon>Fungi</taxon>
        <taxon>Dikarya</taxon>
        <taxon>Ascomycota</taxon>
        <taxon>Pezizomycotina</taxon>
        <taxon>Eurotiomycetes</taxon>
        <taxon>Eurotiomycetidae</taxon>
        <taxon>Eurotiales</taxon>
        <taxon>Aspergillaceae</taxon>
        <taxon>Aspergillus</taxon>
        <taxon>Aspergillus subgen. Circumdati</taxon>
    </lineage>
</organism>
<dbReference type="VEuPathDB" id="FungiDB:BO70DRAFT_427703"/>
<dbReference type="OrthoDB" id="4510241at2759"/>
<evidence type="ECO:0000313" key="1">
    <source>
        <dbReference type="EMBL" id="PWY86665.1"/>
    </source>
</evidence>
<dbReference type="Proteomes" id="UP000247233">
    <property type="component" value="Unassembled WGS sequence"/>
</dbReference>
<comment type="caution">
    <text evidence="1">The sequence shown here is derived from an EMBL/GenBank/DDBJ whole genome shotgun (WGS) entry which is preliminary data.</text>
</comment>
<name>A0A317WKS5_9EURO</name>
<accession>A0A317WKS5</accession>
<gene>
    <name evidence="1" type="ORF">BO70DRAFT_427703</name>
</gene>
<dbReference type="RefSeq" id="XP_025400897.1">
    <property type="nucleotide sequence ID" value="XM_025547905.1"/>
</dbReference>